<protein>
    <submittedName>
        <fullName evidence="1">Uncharacterized protein</fullName>
    </submittedName>
</protein>
<evidence type="ECO:0000313" key="2">
    <source>
        <dbReference type="Proteomes" id="UP000092839"/>
    </source>
</evidence>
<sequence length="78" mass="8641">MTSCSISRSSGRSASIFFRRVFSSSSCFSRFISEGISPAYFFFLLKYGLADARLATNLGHRRAVLTLLEDERPAPVPS</sequence>
<dbReference type="EMBL" id="CP016428">
    <property type="protein sequence ID" value="ANW02962.1"/>
    <property type="molecule type" value="Genomic_DNA"/>
</dbReference>
<keyword evidence="2" id="KW-1185">Reference proteome</keyword>
<dbReference type="Proteomes" id="UP000092839">
    <property type="component" value="Chromosome"/>
</dbReference>
<evidence type="ECO:0000313" key="1">
    <source>
        <dbReference type="EMBL" id="ANW02962.1"/>
    </source>
</evidence>
<proteinExistence type="predicted"/>
<accession>A0A1B1UJJ6</accession>
<gene>
    <name evidence="1" type="ORF">LMTR13_25175</name>
</gene>
<organism evidence="1 2">
    <name type="scientific">Bradyrhizobium icense</name>
    <dbReference type="NCBI Taxonomy" id="1274631"/>
    <lineage>
        <taxon>Bacteria</taxon>
        <taxon>Pseudomonadati</taxon>
        <taxon>Pseudomonadota</taxon>
        <taxon>Alphaproteobacteria</taxon>
        <taxon>Hyphomicrobiales</taxon>
        <taxon>Nitrobacteraceae</taxon>
        <taxon>Bradyrhizobium</taxon>
    </lineage>
</organism>
<name>A0A1B1UJJ6_9BRAD</name>
<reference evidence="1 2" key="1">
    <citation type="submission" date="2016-07" db="EMBL/GenBank/DDBJ databases">
        <title>Complete genome sequence of Bradyrhizobium icense LMTR 13T, a potential inoculant strain isolated from lima bean (Phaseolus lunatus) in Peru.</title>
        <authorList>
            <person name="Ormeno-Orrillo E."/>
            <person name="Duran D."/>
            <person name="Rogel M.A."/>
            <person name="Rey L."/>
            <person name="Imperial J."/>
            <person name="Ruiz-Argueso T."/>
            <person name="Martinez-Romero E."/>
        </authorList>
    </citation>
    <scope>NUCLEOTIDE SEQUENCE [LARGE SCALE GENOMIC DNA]</scope>
    <source>
        <strain evidence="1 2">LMTR 13</strain>
    </source>
</reference>
<dbReference type="AlphaFoldDB" id="A0A1B1UJJ6"/>
<dbReference type="KEGG" id="bic:LMTR13_25175"/>